<keyword evidence="3" id="KW-1185">Reference proteome</keyword>
<sequence>MRRGRARRGEEDTAEEREEGRRGGRGQRLVAEGEERGAPLSCAAGEWAAAVPHGAPSPAINKAVAELDSVTAARNHWADPVKTFRPKDGPFCRKSGVNTLISIQGRFS</sequence>
<reference evidence="2" key="2">
    <citation type="submission" date="2021-02" db="EMBL/GenBank/DDBJ databases">
        <authorList>
            <person name="Kimball J.A."/>
            <person name="Haas M.W."/>
            <person name="Macchietto M."/>
            <person name="Kono T."/>
            <person name="Duquette J."/>
            <person name="Shao M."/>
        </authorList>
    </citation>
    <scope>NUCLEOTIDE SEQUENCE</scope>
    <source>
        <tissue evidence="2">Fresh leaf tissue</tissue>
    </source>
</reference>
<protein>
    <submittedName>
        <fullName evidence="2">Uncharacterized protein</fullName>
    </submittedName>
</protein>
<evidence type="ECO:0000313" key="3">
    <source>
        <dbReference type="Proteomes" id="UP000729402"/>
    </source>
</evidence>
<organism evidence="2 3">
    <name type="scientific">Zizania palustris</name>
    <name type="common">Northern wild rice</name>
    <dbReference type="NCBI Taxonomy" id="103762"/>
    <lineage>
        <taxon>Eukaryota</taxon>
        <taxon>Viridiplantae</taxon>
        <taxon>Streptophyta</taxon>
        <taxon>Embryophyta</taxon>
        <taxon>Tracheophyta</taxon>
        <taxon>Spermatophyta</taxon>
        <taxon>Magnoliopsida</taxon>
        <taxon>Liliopsida</taxon>
        <taxon>Poales</taxon>
        <taxon>Poaceae</taxon>
        <taxon>BOP clade</taxon>
        <taxon>Oryzoideae</taxon>
        <taxon>Oryzeae</taxon>
        <taxon>Zizaniinae</taxon>
        <taxon>Zizania</taxon>
    </lineage>
</organism>
<gene>
    <name evidence="2" type="ORF">GUJ93_ZPchr0010g9519</name>
</gene>
<name>A0A8J5WE01_ZIZPA</name>
<dbReference type="AlphaFoldDB" id="A0A8J5WE01"/>
<evidence type="ECO:0000313" key="2">
    <source>
        <dbReference type="EMBL" id="KAG8086793.1"/>
    </source>
</evidence>
<reference evidence="2" key="1">
    <citation type="journal article" date="2021" name="bioRxiv">
        <title>Whole Genome Assembly and Annotation of Northern Wild Rice, Zizania palustris L., Supports a Whole Genome Duplication in the Zizania Genus.</title>
        <authorList>
            <person name="Haas M."/>
            <person name="Kono T."/>
            <person name="Macchietto M."/>
            <person name="Millas R."/>
            <person name="McGilp L."/>
            <person name="Shao M."/>
            <person name="Duquette J."/>
            <person name="Hirsch C.N."/>
            <person name="Kimball J."/>
        </authorList>
    </citation>
    <scope>NUCLEOTIDE SEQUENCE</scope>
    <source>
        <tissue evidence="2">Fresh leaf tissue</tissue>
    </source>
</reference>
<evidence type="ECO:0000256" key="1">
    <source>
        <dbReference type="SAM" id="MobiDB-lite"/>
    </source>
</evidence>
<feature type="region of interest" description="Disordered" evidence="1">
    <location>
        <begin position="1"/>
        <end position="37"/>
    </location>
</feature>
<comment type="caution">
    <text evidence="2">The sequence shown here is derived from an EMBL/GenBank/DDBJ whole genome shotgun (WGS) entry which is preliminary data.</text>
</comment>
<dbReference type="EMBL" id="JAAALK010000082">
    <property type="protein sequence ID" value="KAG8086793.1"/>
    <property type="molecule type" value="Genomic_DNA"/>
</dbReference>
<accession>A0A8J5WE01</accession>
<dbReference type="Proteomes" id="UP000729402">
    <property type="component" value="Unassembled WGS sequence"/>
</dbReference>
<proteinExistence type="predicted"/>